<proteinExistence type="predicted"/>
<organism evidence="1">
    <name type="scientific">Tanacetum cinerariifolium</name>
    <name type="common">Dalmatian daisy</name>
    <name type="synonym">Chrysanthemum cinerariifolium</name>
    <dbReference type="NCBI Taxonomy" id="118510"/>
    <lineage>
        <taxon>Eukaryota</taxon>
        <taxon>Viridiplantae</taxon>
        <taxon>Streptophyta</taxon>
        <taxon>Embryophyta</taxon>
        <taxon>Tracheophyta</taxon>
        <taxon>Spermatophyta</taxon>
        <taxon>Magnoliopsida</taxon>
        <taxon>eudicotyledons</taxon>
        <taxon>Gunneridae</taxon>
        <taxon>Pentapetalae</taxon>
        <taxon>asterids</taxon>
        <taxon>campanulids</taxon>
        <taxon>Asterales</taxon>
        <taxon>Asteraceae</taxon>
        <taxon>Asteroideae</taxon>
        <taxon>Anthemideae</taxon>
        <taxon>Anthemidinae</taxon>
        <taxon>Tanacetum</taxon>
    </lineage>
</organism>
<protein>
    <submittedName>
        <fullName evidence="1">Reverse transcriptase domain-containing protein</fullName>
    </submittedName>
</protein>
<keyword evidence="1" id="KW-0548">Nucleotidyltransferase</keyword>
<dbReference type="EMBL" id="BKCJ011225338">
    <property type="protein sequence ID" value="GFD06500.1"/>
    <property type="molecule type" value="Genomic_DNA"/>
</dbReference>
<dbReference type="GO" id="GO:0003964">
    <property type="term" value="F:RNA-directed DNA polymerase activity"/>
    <property type="evidence" value="ECO:0007669"/>
    <property type="project" value="UniProtKB-KW"/>
</dbReference>
<dbReference type="AlphaFoldDB" id="A0A699T9M5"/>
<reference evidence="1" key="1">
    <citation type="journal article" date="2019" name="Sci. Rep.">
        <title>Draft genome of Tanacetum cinerariifolium, the natural source of mosquito coil.</title>
        <authorList>
            <person name="Yamashiro T."/>
            <person name="Shiraishi A."/>
            <person name="Satake H."/>
            <person name="Nakayama K."/>
        </authorList>
    </citation>
    <scope>NUCLEOTIDE SEQUENCE</scope>
</reference>
<gene>
    <name evidence="1" type="ORF">Tci_878469</name>
</gene>
<keyword evidence="1" id="KW-0808">Transferase</keyword>
<sequence length="123" mass="14159">TRAREAVIGMTWEDFKVLIREKFCPNNKIQKLEAKFWCHTMVGAGHAAYTDRFHELASGEPSRDGNVRDDNNRSRIRSAFATITNPDRKQYNDTTPKCLNCNFHHSPEKPCRSCMNCNRLGRG</sequence>
<evidence type="ECO:0000313" key="1">
    <source>
        <dbReference type="EMBL" id="GFD06500.1"/>
    </source>
</evidence>
<name>A0A699T9M5_TANCI</name>
<feature type="non-terminal residue" evidence="1">
    <location>
        <position position="1"/>
    </location>
</feature>
<comment type="caution">
    <text evidence="1">The sequence shown here is derived from an EMBL/GenBank/DDBJ whole genome shotgun (WGS) entry which is preliminary data.</text>
</comment>
<accession>A0A699T9M5</accession>
<keyword evidence="1" id="KW-0695">RNA-directed DNA polymerase</keyword>